<dbReference type="GO" id="GO:0008237">
    <property type="term" value="F:metallopeptidase activity"/>
    <property type="evidence" value="ECO:0007669"/>
    <property type="project" value="UniProtKB-KW"/>
</dbReference>
<dbReference type="PANTHER" id="PTHR23076:SF97">
    <property type="entry name" value="ATP-DEPENDENT ZINC METALLOPROTEASE YME1L1"/>
    <property type="match status" value="1"/>
</dbReference>
<feature type="binding site" evidence="14">
    <location>
        <begin position="187"/>
        <end position="194"/>
    </location>
    <ligand>
        <name>ATP</name>
        <dbReference type="ChEBI" id="CHEBI:30616"/>
    </ligand>
</feature>
<evidence type="ECO:0000256" key="8">
    <source>
        <dbReference type="ARBA" id="ARBA00022801"/>
    </source>
</evidence>
<evidence type="ECO:0000256" key="5">
    <source>
        <dbReference type="ARBA" id="ARBA00022692"/>
    </source>
</evidence>
<evidence type="ECO:0000256" key="11">
    <source>
        <dbReference type="ARBA" id="ARBA00022989"/>
    </source>
</evidence>
<comment type="similarity">
    <text evidence="15">Belongs to the AAA ATPase family.</text>
</comment>
<evidence type="ECO:0000256" key="6">
    <source>
        <dbReference type="ARBA" id="ARBA00022723"/>
    </source>
</evidence>
<feature type="binding site" evidence="14">
    <location>
        <position position="409"/>
    </location>
    <ligand>
        <name>Zn(2+)</name>
        <dbReference type="ChEBI" id="CHEBI:29105"/>
        <note>catalytic</note>
    </ligand>
</feature>
<dbReference type="Pfam" id="PF01434">
    <property type="entry name" value="Peptidase_M41"/>
    <property type="match status" value="1"/>
</dbReference>
<dbReference type="Proteomes" id="UP001352263">
    <property type="component" value="Unassembled WGS sequence"/>
</dbReference>
<keyword evidence="4 14" id="KW-0645">Protease</keyword>
<keyword evidence="13 14" id="KW-0472">Membrane</keyword>
<name>A0ABU6J930_9BURK</name>
<dbReference type="Pfam" id="PF00004">
    <property type="entry name" value="AAA"/>
    <property type="match status" value="1"/>
</dbReference>
<keyword evidence="5 14" id="KW-0812">Transmembrane</keyword>
<dbReference type="InterPro" id="IPR027417">
    <property type="entry name" value="P-loop_NTPase"/>
</dbReference>
<evidence type="ECO:0000256" key="4">
    <source>
        <dbReference type="ARBA" id="ARBA00022670"/>
    </source>
</evidence>
<dbReference type="SUPFAM" id="SSF52540">
    <property type="entry name" value="P-loop containing nucleoside triphosphate hydrolases"/>
    <property type="match status" value="1"/>
</dbReference>
<evidence type="ECO:0000256" key="16">
    <source>
        <dbReference type="SAM" id="MobiDB-lite"/>
    </source>
</evidence>
<evidence type="ECO:0000256" key="12">
    <source>
        <dbReference type="ARBA" id="ARBA00023049"/>
    </source>
</evidence>
<comment type="similarity">
    <text evidence="14">In the central section; belongs to the AAA ATPase family.</text>
</comment>
<comment type="caution">
    <text evidence="14">Lacks conserved residue(s) required for the propagation of feature annotation.</text>
</comment>
<evidence type="ECO:0000256" key="7">
    <source>
        <dbReference type="ARBA" id="ARBA00022741"/>
    </source>
</evidence>
<dbReference type="EMBL" id="JAWIIV010000008">
    <property type="protein sequence ID" value="MEC4719845.1"/>
    <property type="molecule type" value="Genomic_DNA"/>
</dbReference>
<dbReference type="InterPro" id="IPR003960">
    <property type="entry name" value="ATPase_AAA_CS"/>
</dbReference>
<dbReference type="InterPro" id="IPR011546">
    <property type="entry name" value="Pept_M41_FtsH_extracell"/>
</dbReference>
<feature type="region of interest" description="Disordered" evidence="16">
    <location>
        <begin position="576"/>
        <end position="613"/>
    </location>
</feature>
<evidence type="ECO:0000256" key="15">
    <source>
        <dbReference type="RuleBase" id="RU003651"/>
    </source>
</evidence>
<evidence type="ECO:0000256" key="9">
    <source>
        <dbReference type="ARBA" id="ARBA00022833"/>
    </source>
</evidence>
<dbReference type="SUPFAM" id="SSF140990">
    <property type="entry name" value="FtsH protease domain-like"/>
    <property type="match status" value="1"/>
</dbReference>
<proteinExistence type="inferred from homology"/>
<dbReference type="InterPro" id="IPR000642">
    <property type="entry name" value="Peptidase_M41"/>
</dbReference>
<keyword evidence="11 14" id="KW-1133">Transmembrane helix</keyword>
<comment type="subunit">
    <text evidence="14">Homohexamer.</text>
</comment>
<accession>A0ABU6J930</accession>
<keyword evidence="10 14" id="KW-0067">ATP-binding</keyword>
<dbReference type="Pfam" id="PF17862">
    <property type="entry name" value="AAA_lid_3"/>
    <property type="match status" value="1"/>
</dbReference>
<comment type="function">
    <text evidence="14">Acts as a processive, ATP-dependent zinc metallopeptidase for both cytoplasmic and membrane proteins. Plays a role in the quality control of integral membrane proteins.</text>
</comment>
<keyword evidence="7 14" id="KW-0547">Nucleotide-binding</keyword>
<feature type="binding site" evidence="14">
    <location>
        <position position="485"/>
    </location>
    <ligand>
        <name>Zn(2+)</name>
        <dbReference type="ChEBI" id="CHEBI:29105"/>
        <note>catalytic</note>
    </ligand>
</feature>
<dbReference type="PANTHER" id="PTHR23076">
    <property type="entry name" value="METALLOPROTEASE M41 FTSH"/>
    <property type="match status" value="1"/>
</dbReference>
<keyword evidence="12 14" id="KW-0482">Metalloprotease</keyword>
<gene>
    <name evidence="14 18" type="primary">ftsH</name>
    <name evidence="18" type="ORF">RY831_11845</name>
</gene>
<protein>
    <recommendedName>
        <fullName evidence="14">ATP-dependent zinc metalloprotease FtsH</fullName>
        <ecNumber evidence="14">3.4.24.-</ecNumber>
    </recommendedName>
</protein>
<dbReference type="EC" id="3.4.24.-" evidence="14"/>
<evidence type="ECO:0000256" key="10">
    <source>
        <dbReference type="ARBA" id="ARBA00022840"/>
    </source>
</evidence>
<dbReference type="HAMAP" id="MF_01458">
    <property type="entry name" value="FtsH"/>
    <property type="match status" value="1"/>
</dbReference>
<evidence type="ECO:0000313" key="18">
    <source>
        <dbReference type="EMBL" id="MEC4719845.1"/>
    </source>
</evidence>
<evidence type="ECO:0000256" key="2">
    <source>
        <dbReference type="ARBA" id="ARBA00010044"/>
    </source>
</evidence>
<feature type="transmembrane region" description="Helical" evidence="14">
    <location>
        <begin position="92"/>
        <end position="113"/>
    </location>
</feature>
<dbReference type="InterPro" id="IPR003959">
    <property type="entry name" value="ATPase_AAA_core"/>
</dbReference>
<evidence type="ECO:0000259" key="17">
    <source>
        <dbReference type="SMART" id="SM00382"/>
    </source>
</evidence>
<evidence type="ECO:0000256" key="14">
    <source>
        <dbReference type="HAMAP-Rule" id="MF_01458"/>
    </source>
</evidence>
<dbReference type="NCBIfam" id="TIGR01241">
    <property type="entry name" value="FtsH_fam"/>
    <property type="match status" value="1"/>
</dbReference>
<sequence>MMFFIFFIFGQSLGGSSGVPSSAKAIAYSELITEIKAGNIKEATIEGERITAVTSGGAVLSSTTTLLDRGLISDLIDNNVRFDVKNPEGPSFLSQLFISWFPMLLLIGVWVFFMSKSQGKGGMGGVLSIGKSKARMLDEKSNRITFADVAGCDEAKEEVGEIVDFLRDPRKFQQLGGRVPHGVLMVGPPGTGKTLLARAIAGEARVPFFTISGSDFVEMFVGVGASRVRDMFRMAKEHAPCIIFIDEIDAVGRQRGSGMGGGNDEREQTLNQLLVEMDGFEGNSGVIVIAATNRADVLDKALLRPGRFDRQVMVGLPDIRGREQILNVHLRKVPISRDVEPQVLARGTPGFSGAELANLVNEAALFAARRNKQIVDMRDFEDAKDKIIMGPERKSAVMREEERRNTAYHESGHAVVASLLPKADPVHKVTIMPRGMALGLTWQLPEHDRVNMYKDKMLEDISILFGGRIAEELFMNQQSTGASNDFERATKLARAMVTRFGMSETLGTMVYVDDDQQSPFGPTPSVSEETQQKVDAEIRDIIDRQYALARRLLEENRDKVEAMTKALLDWESIDADQIKDIMSGNPPRPPKYDIPEKKNRPSDPATPNAVAPA</sequence>
<feature type="binding site" evidence="14">
    <location>
        <position position="413"/>
    </location>
    <ligand>
        <name>Zn(2+)</name>
        <dbReference type="ChEBI" id="CHEBI:29105"/>
        <note>catalytic</note>
    </ligand>
</feature>
<evidence type="ECO:0000313" key="19">
    <source>
        <dbReference type="Proteomes" id="UP001352263"/>
    </source>
</evidence>
<keyword evidence="19" id="KW-1185">Reference proteome</keyword>
<dbReference type="InterPro" id="IPR041569">
    <property type="entry name" value="AAA_lid_3"/>
</dbReference>
<dbReference type="CDD" id="cd19501">
    <property type="entry name" value="RecA-like_FtsH"/>
    <property type="match status" value="1"/>
</dbReference>
<comment type="similarity">
    <text evidence="2 14">In the C-terminal section; belongs to the peptidase M41 family.</text>
</comment>
<comment type="caution">
    <text evidence="18">The sequence shown here is derived from an EMBL/GenBank/DDBJ whole genome shotgun (WGS) entry which is preliminary data.</text>
</comment>
<dbReference type="PROSITE" id="PS00674">
    <property type="entry name" value="AAA"/>
    <property type="match status" value="1"/>
</dbReference>
<comment type="cofactor">
    <cofactor evidence="14">
        <name>Zn(2+)</name>
        <dbReference type="ChEBI" id="CHEBI:29105"/>
    </cofactor>
    <text evidence="14">Binds 1 zinc ion per subunit.</text>
</comment>
<dbReference type="Gene3D" id="3.30.720.210">
    <property type="match status" value="1"/>
</dbReference>
<dbReference type="Pfam" id="PF06480">
    <property type="entry name" value="FtsH_ext"/>
    <property type="match status" value="1"/>
</dbReference>
<comment type="subcellular location">
    <subcellularLocation>
        <location evidence="14">Cell membrane</location>
        <topology evidence="14">Multi-pass membrane protein</topology>
        <orientation evidence="14">Cytoplasmic side</orientation>
    </subcellularLocation>
    <subcellularLocation>
        <location evidence="1">Membrane</location>
    </subcellularLocation>
</comment>
<feature type="domain" description="AAA+ ATPase" evidence="17">
    <location>
        <begin position="179"/>
        <end position="318"/>
    </location>
</feature>
<evidence type="ECO:0000256" key="13">
    <source>
        <dbReference type="ARBA" id="ARBA00023136"/>
    </source>
</evidence>
<dbReference type="Gene3D" id="3.40.50.300">
    <property type="entry name" value="P-loop containing nucleotide triphosphate hydrolases"/>
    <property type="match status" value="1"/>
</dbReference>
<feature type="compositionally biased region" description="Basic and acidic residues" evidence="16">
    <location>
        <begin position="590"/>
        <end position="601"/>
    </location>
</feature>
<dbReference type="InterPro" id="IPR037219">
    <property type="entry name" value="Peptidase_M41-like"/>
</dbReference>
<keyword evidence="9 14" id="KW-0862">Zinc</keyword>
<dbReference type="SMART" id="SM00382">
    <property type="entry name" value="AAA"/>
    <property type="match status" value="1"/>
</dbReference>
<keyword evidence="3 14" id="KW-1003">Cell membrane</keyword>
<feature type="active site" evidence="14">
    <location>
        <position position="410"/>
    </location>
</feature>
<evidence type="ECO:0000256" key="1">
    <source>
        <dbReference type="ARBA" id="ARBA00004370"/>
    </source>
</evidence>
<keyword evidence="8 14" id="KW-0378">Hydrolase</keyword>
<keyword evidence="6 14" id="KW-0479">Metal-binding</keyword>
<reference evidence="18 19" key="1">
    <citation type="submission" date="2023-10" db="EMBL/GenBank/DDBJ databases">
        <title>Noviherbaspirillum sp. CPCC 100848 genome assembly.</title>
        <authorList>
            <person name="Li X.Y."/>
            <person name="Fang X.M."/>
        </authorList>
    </citation>
    <scope>NUCLEOTIDE SEQUENCE [LARGE SCALE GENOMIC DNA]</scope>
    <source>
        <strain evidence="18 19">CPCC 100848</strain>
    </source>
</reference>
<dbReference type="InterPro" id="IPR003593">
    <property type="entry name" value="AAA+_ATPase"/>
</dbReference>
<dbReference type="Gene3D" id="1.10.8.60">
    <property type="match status" value="1"/>
</dbReference>
<dbReference type="Gene3D" id="1.20.58.760">
    <property type="entry name" value="Peptidase M41"/>
    <property type="match status" value="1"/>
</dbReference>
<organism evidence="18 19">
    <name type="scientific">Noviherbaspirillum album</name>
    <dbReference type="NCBI Taxonomy" id="3080276"/>
    <lineage>
        <taxon>Bacteria</taxon>
        <taxon>Pseudomonadati</taxon>
        <taxon>Pseudomonadota</taxon>
        <taxon>Betaproteobacteria</taxon>
        <taxon>Burkholderiales</taxon>
        <taxon>Oxalobacteraceae</taxon>
        <taxon>Noviherbaspirillum</taxon>
    </lineage>
</organism>
<evidence type="ECO:0000256" key="3">
    <source>
        <dbReference type="ARBA" id="ARBA00022475"/>
    </source>
</evidence>
<dbReference type="InterPro" id="IPR005936">
    <property type="entry name" value="FtsH"/>
</dbReference>